<comment type="subcellular location">
    <subcellularLocation>
        <location evidence="1">Membrane</location>
    </subcellularLocation>
</comment>
<accession>A0AAY5ENV9</accession>
<evidence type="ECO:0000259" key="6">
    <source>
        <dbReference type="Pfam" id="PF04116"/>
    </source>
</evidence>
<evidence type="ECO:0000313" key="8">
    <source>
        <dbReference type="Proteomes" id="UP000314983"/>
    </source>
</evidence>
<dbReference type="RefSeq" id="XP_026872272.2">
    <property type="nucleotide sequence ID" value="XM_027016471.2"/>
</dbReference>
<dbReference type="AlphaFoldDB" id="A0AAY5ENV9"/>
<evidence type="ECO:0000256" key="5">
    <source>
        <dbReference type="SAM" id="Phobius"/>
    </source>
</evidence>
<organism evidence="7 8">
    <name type="scientific">Electrophorus electricus</name>
    <name type="common">Electric eel</name>
    <name type="synonym">Gymnotus electricus</name>
    <dbReference type="NCBI Taxonomy" id="8005"/>
    <lineage>
        <taxon>Eukaryota</taxon>
        <taxon>Metazoa</taxon>
        <taxon>Chordata</taxon>
        <taxon>Craniata</taxon>
        <taxon>Vertebrata</taxon>
        <taxon>Euteleostomi</taxon>
        <taxon>Actinopterygii</taxon>
        <taxon>Neopterygii</taxon>
        <taxon>Teleostei</taxon>
        <taxon>Ostariophysi</taxon>
        <taxon>Gymnotiformes</taxon>
        <taxon>Gymnotoidei</taxon>
        <taxon>Gymnotidae</taxon>
        <taxon>Electrophorus</taxon>
    </lineage>
</organism>
<keyword evidence="2 5" id="KW-0812">Transmembrane</keyword>
<reference evidence="7" key="3">
    <citation type="submission" date="2025-09" db="UniProtKB">
        <authorList>
            <consortium name="Ensembl"/>
        </authorList>
    </citation>
    <scope>IDENTIFICATION</scope>
</reference>
<dbReference type="GO" id="GO:0016020">
    <property type="term" value="C:membrane"/>
    <property type="evidence" value="ECO:0007669"/>
    <property type="project" value="UniProtKB-SubCell"/>
</dbReference>
<dbReference type="Proteomes" id="UP000314983">
    <property type="component" value="Chromosome 9"/>
</dbReference>
<dbReference type="InterPro" id="IPR006694">
    <property type="entry name" value="Fatty_acid_hydroxylase"/>
</dbReference>
<dbReference type="GO" id="GO:0008610">
    <property type="term" value="P:lipid biosynthetic process"/>
    <property type="evidence" value="ECO:0007669"/>
    <property type="project" value="InterPro"/>
</dbReference>
<dbReference type="KEGG" id="eee:113581374"/>
<gene>
    <name evidence="7" type="primary">ch25hl3</name>
</gene>
<dbReference type="PANTHER" id="PTHR11863">
    <property type="entry name" value="STEROL DESATURASE"/>
    <property type="match status" value="1"/>
</dbReference>
<feature type="domain" description="Fatty acid hydroxylase" evidence="6">
    <location>
        <begin position="128"/>
        <end position="259"/>
    </location>
</feature>
<evidence type="ECO:0000313" key="7">
    <source>
        <dbReference type="Ensembl" id="ENSEEEP00000058631.1"/>
    </source>
</evidence>
<dbReference type="InterPro" id="IPR050307">
    <property type="entry name" value="Sterol_Desaturase_Related"/>
</dbReference>
<dbReference type="GO" id="GO:0005506">
    <property type="term" value="F:iron ion binding"/>
    <property type="evidence" value="ECO:0007669"/>
    <property type="project" value="InterPro"/>
</dbReference>
<feature type="transmembrane region" description="Helical" evidence="5">
    <location>
        <begin position="119"/>
        <end position="144"/>
    </location>
</feature>
<keyword evidence="8" id="KW-1185">Reference proteome</keyword>
<proteinExistence type="predicted"/>
<dbReference type="CTD" id="100005337"/>
<reference evidence="7" key="2">
    <citation type="submission" date="2025-08" db="UniProtKB">
        <authorList>
            <consortium name="Ensembl"/>
        </authorList>
    </citation>
    <scope>IDENTIFICATION</scope>
</reference>
<sequence length="262" mass="29834">MTDDFAWFARDGEPLLQPVWKLMREQQELLLSPFWSASAGFLVHVFFSTLFMVLDLLSPHILCIGKYRLSGEAVSVRQWLACLAHISLGYAVGVLPLTVLVQAARGSSFPDKELPAPSVFVAFSECFSCLLVFDTLFFIVHYAVHRFPWLYRTFHQAHHTHRDPFALAAQKSSVVELMVQQSLALSTAALLGCHPVSEVLFHLVNLWLAAEDHCGYDFPWGLHRLLPCFGGAPFHHAHHLHFQGNYAPYFRHWDLIFGTRLY</sequence>
<protein>
    <recommendedName>
        <fullName evidence="6">Fatty acid hydroxylase domain-containing protein</fullName>
    </recommendedName>
</protein>
<feature type="transmembrane region" description="Helical" evidence="5">
    <location>
        <begin position="34"/>
        <end position="58"/>
    </location>
</feature>
<evidence type="ECO:0000256" key="1">
    <source>
        <dbReference type="ARBA" id="ARBA00004370"/>
    </source>
</evidence>
<dbReference type="Pfam" id="PF04116">
    <property type="entry name" value="FA_hydroxylase"/>
    <property type="match status" value="1"/>
</dbReference>
<dbReference type="GeneID" id="113581374"/>
<feature type="transmembrane region" description="Helical" evidence="5">
    <location>
        <begin position="79"/>
        <end position="99"/>
    </location>
</feature>
<evidence type="ECO:0000256" key="4">
    <source>
        <dbReference type="ARBA" id="ARBA00023136"/>
    </source>
</evidence>
<keyword evidence="4 5" id="KW-0472">Membrane</keyword>
<reference evidence="7 8" key="1">
    <citation type="submission" date="2020-05" db="EMBL/GenBank/DDBJ databases">
        <title>Electrophorus electricus (electric eel) genome, fEleEle1, primary haplotype.</title>
        <authorList>
            <person name="Myers G."/>
            <person name="Meyer A."/>
            <person name="Fedrigo O."/>
            <person name="Formenti G."/>
            <person name="Rhie A."/>
            <person name="Tracey A."/>
            <person name="Sims Y."/>
            <person name="Jarvis E.D."/>
        </authorList>
    </citation>
    <scope>NUCLEOTIDE SEQUENCE [LARGE SCALE GENOMIC DNA]</scope>
</reference>
<evidence type="ECO:0000256" key="2">
    <source>
        <dbReference type="ARBA" id="ARBA00022692"/>
    </source>
</evidence>
<name>A0AAY5ENV9_ELEEL</name>
<evidence type="ECO:0000256" key="3">
    <source>
        <dbReference type="ARBA" id="ARBA00022989"/>
    </source>
</evidence>
<dbReference type="Ensembl" id="ENSEEET00000060154.1">
    <property type="protein sequence ID" value="ENSEEEP00000058631.1"/>
    <property type="gene ID" value="ENSEEEG00000024789.1"/>
</dbReference>
<dbReference type="GeneTree" id="ENSGT00940000167361"/>
<keyword evidence="3 5" id="KW-1133">Transmembrane helix</keyword>
<dbReference type="GO" id="GO:0016491">
    <property type="term" value="F:oxidoreductase activity"/>
    <property type="evidence" value="ECO:0007669"/>
    <property type="project" value="InterPro"/>
</dbReference>